<keyword evidence="2" id="KW-1185">Reference proteome</keyword>
<reference evidence="1" key="1">
    <citation type="submission" date="2021-06" db="EMBL/GenBank/DDBJ databases">
        <authorList>
            <person name="Kallberg Y."/>
            <person name="Tangrot J."/>
            <person name="Rosling A."/>
        </authorList>
    </citation>
    <scope>NUCLEOTIDE SEQUENCE</scope>
    <source>
        <strain evidence="1">AU212A</strain>
    </source>
</reference>
<name>A0ACA9PKJ3_9GLOM</name>
<accession>A0ACA9PKJ3</accession>
<evidence type="ECO:0000313" key="1">
    <source>
        <dbReference type="EMBL" id="CAG8710768.1"/>
    </source>
</evidence>
<protein>
    <submittedName>
        <fullName evidence="1">6812_t:CDS:1</fullName>
    </submittedName>
</protein>
<dbReference type="Proteomes" id="UP000789860">
    <property type="component" value="Unassembled WGS sequence"/>
</dbReference>
<feature type="non-terminal residue" evidence="1">
    <location>
        <position position="1"/>
    </location>
</feature>
<feature type="non-terminal residue" evidence="1">
    <location>
        <position position="40"/>
    </location>
</feature>
<comment type="caution">
    <text evidence="1">The sequence shown here is derived from an EMBL/GenBank/DDBJ whole genome shotgun (WGS) entry which is preliminary data.</text>
</comment>
<evidence type="ECO:0000313" key="2">
    <source>
        <dbReference type="Proteomes" id="UP000789860"/>
    </source>
</evidence>
<dbReference type="EMBL" id="CAJVPM010043054">
    <property type="protein sequence ID" value="CAG8710768.1"/>
    <property type="molecule type" value="Genomic_DNA"/>
</dbReference>
<gene>
    <name evidence="1" type="ORF">SCALOS_LOCUS10859</name>
</gene>
<proteinExistence type="predicted"/>
<sequence>VIVCLLEIGKSKEIVSRKYARIREGSNSRNSRVLSIRPET</sequence>
<organism evidence="1 2">
    <name type="scientific">Scutellospora calospora</name>
    <dbReference type="NCBI Taxonomy" id="85575"/>
    <lineage>
        <taxon>Eukaryota</taxon>
        <taxon>Fungi</taxon>
        <taxon>Fungi incertae sedis</taxon>
        <taxon>Mucoromycota</taxon>
        <taxon>Glomeromycotina</taxon>
        <taxon>Glomeromycetes</taxon>
        <taxon>Diversisporales</taxon>
        <taxon>Gigasporaceae</taxon>
        <taxon>Scutellospora</taxon>
    </lineage>
</organism>